<protein>
    <submittedName>
        <fullName evidence="2">Uncharacterized protein</fullName>
    </submittedName>
</protein>
<proteinExistence type="predicted"/>
<evidence type="ECO:0000313" key="3">
    <source>
        <dbReference type="Proteomes" id="UP001319180"/>
    </source>
</evidence>
<dbReference type="AlphaFoldDB" id="A0AAP2D5Y0"/>
<dbReference type="EMBL" id="JAHESC010000004">
    <property type="protein sequence ID" value="MBT1685697.1"/>
    <property type="molecule type" value="Genomic_DNA"/>
</dbReference>
<feature type="signal peptide" evidence="1">
    <location>
        <begin position="1"/>
        <end position="23"/>
    </location>
</feature>
<gene>
    <name evidence="2" type="ORF">KK078_03975</name>
</gene>
<accession>A0AAP2D5Y0</accession>
<name>A0AAP2D5Y0_9BACT</name>
<comment type="caution">
    <text evidence="2">The sequence shown here is derived from an EMBL/GenBank/DDBJ whole genome shotgun (WGS) entry which is preliminary data.</text>
</comment>
<organism evidence="2 3">
    <name type="scientific">Dawidia soli</name>
    <dbReference type="NCBI Taxonomy" id="2782352"/>
    <lineage>
        <taxon>Bacteria</taxon>
        <taxon>Pseudomonadati</taxon>
        <taxon>Bacteroidota</taxon>
        <taxon>Cytophagia</taxon>
        <taxon>Cytophagales</taxon>
        <taxon>Chryseotaleaceae</taxon>
        <taxon>Dawidia</taxon>
    </lineage>
</organism>
<keyword evidence="1" id="KW-0732">Signal</keyword>
<evidence type="ECO:0000313" key="2">
    <source>
        <dbReference type="EMBL" id="MBT1685697.1"/>
    </source>
</evidence>
<feature type="chain" id="PRO_5042917437" evidence="1">
    <location>
        <begin position="24"/>
        <end position="150"/>
    </location>
</feature>
<sequence length="150" mass="16456">MRQIMNRRLLSLWMATSALFLLAATSPEMPEADVPARWKKEMNQAGPYMAAPEPKAVVSVSVGGPARGNNRDYYTWTVSASGGTPPYTYYWEYTIDEIHYNPFVTATGTSQTAQMPLDLDLHLRVTATDANGVQAVGTKTTINTGDTTHP</sequence>
<reference evidence="2 3" key="1">
    <citation type="submission" date="2021-05" db="EMBL/GenBank/DDBJ databases">
        <title>A Polyphasic approach of four new species of the genus Ohtaekwangia: Ohtaekwangia histidinii sp. nov., Ohtaekwangia cretensis sp. nov., Ohtaekwangia indiensis sp. nov., Ohtaekwangia reichenbachii sp. nov. from diverse environment.</title>
        <authorList>
            <person name="Octaviana S."/>
        </authorList>
    </citation>
    <scope>NUCLEOTIDE SEQUENCE [LARGE SCALE GENOMIC DNA]</scope>
    <source>
        <strain evidence="2 3">PWU37</strain>
    </source>
</reference>
<dbReference type="Proteomes" id="UP001319180">
    <property type="component" value="Unassembled WGS sequence"/>
</dbReference>
<dbReference type="RefSeq" id="WP_254088948.1">
    <property type="nucleotide sequence ID" value="NZ_JAHESC010000004.1"/>
</dbReference>
<keyword evidence="3" id="KW-1185">Reference proteome</keyword>
<evidence type="ECO:0000256" key="1">
    <source>
        <dbReference type="SAM" id="SignalP"/>
    </source>
</evidence>